<evidence type="ECO:0000313" key="3">
    <source>
        <dbReference type="EMBL" id="AMD92255.1"/>
    </source>
</evidence>
<dbReference type="InterPro" id="IPR028261">
    <property type="entry name" value="DPD_II"/>
</dbReference>
<evidence type="ECO:0000259" key="2">
    <source>
        <dbReference type="Pfam" id="PF14691"/>
    </source>
</evidence>
<gene>
    <name evidence="3" type="ORF">AXF15_03435</name>
</gene>
<keyword evidence="4" id="KW-1185">Reference proteome</keyword>
<dbReference type="STRING" id="888061.AXF15_03435"/>
<dbReference type="GO" id="GO:0051536">
    <property type="term" value="F:iron-sulfur cluster binding"/>
    <property type="evidence" value="ECO:0007669"/>
    <property type="project" value="InterPro"/>
</dbReference>
<dbReference type="PRINTS" id="PR00419">
    <property type="entry name" value="ADXRDTASE"/>
</dbReference>
<dbReference type="NCBIfam" id="TIGR01316">
    <property type="entry name" value="gltA"/>
    <property type="match status" value="1"/>
</dbReference>
<organism evidence="3 4">
    <name type="scientific">Desulfomicrobium orale DSM 12838</name>
    <dbReference type="NCBI Taxonomy" id="888061"/>
    <lineage>
        <taxon>Bacteria</taxon>
        <taxon>Pseudomonadati</taxon>
        <taxon>Thermodesulfobacteriota</taxon>
        <taxon>Desulfovibrionia</taxon>
        <taxon>Desulfovibrionales</taxon>
        <taxon>Desulfomicrobiaceae</taxon>
        <taxon>Desulfomicrobium</taxon>
    </lineage>
</organism>
<dbReference type="PANTHER" id="PTHR42783">
    <property type="entry name" value="GLUTAMATE SYNTHASE [NADPH] SMALL CHAIN"/>
    <property type="match status" value="1"/>
</dbReference>
<dbReference type="RefSeq" id="WP_066603369.1">
    <property type="nucleotide sequence ID" value="NZ_CP014230.1"/>
</dbReference>
<dbReference type="SUPFAM" id="SSF46548">
    <property type="entry name" value="alpha-helical ferredoxin"/>
    <property type="match status" value="1"/>
</dbReference>
<dbReference type="Gene3D" id="1.10.1060.10">
    <property type="entry name" value="Alpha-helical ferredoxin"/>
    <property type="match status" value="1"/>
</dbReference>
<feature type="domain" description="FAD/NAD(P)-binding" evidence="1">
    <location>
        <begin position="150"/>
        <end position="457"/>
    </location>
</feature>
<dbReference type="EMBL" id="CP014230">
    <property type="protein sequence ID" value="AMD92255.1"/>
    <property type="molecule type" value="Genomic_DNA"/>
</dbReference>
<dbReference type="OrthoDB" id="9803192at2"/>
<dbReference type="PANTHER" id="PTHR42783:SF3">
    <property type="entry name" value="GLUTAMATE SYNTHASE [NADPH] SMALL CHAIN-RELATED"/>
    <property type="match status" value="1"/>
</dbReference>
<accession>A0A109W5M4</accession>
<feature type="domain" description="Dihydroprymidine dehydrogenase" evidence="2">
    <location>
        <begin position="22"/>
        <end position="129"/>
    </location>
</feature>
<dbReference type="InterPro" id="IPR009051">
    <property type="entry name" value="Helical_ferredxn"/>
</dbReference>
<dbReference type="Pfam" id="PF14691">
    <property type="entry name" value="Fer4_20"/>
    <property type="match status" value="1"/>
</dbReference>
<proteinExistence type="predicted"/>
<dbReference type="Pfam" id="PF07992">
    <property type="entry name" value="Pyr_redox_2"/>
    <property type="match status" value="1"/>
</dbReference>
<dbReference type="InterPro" id="IPR023753">
    <property type="entry name" value="FAD/NAD-binding_dom"/>
</dbReference>
<dbReference type="Gene3D" id="3.40.50.720">
    <property type="entry name" value="NAD(P)-binding Rossmann-like Domain"/>
    <property type="match status" value="1"/>
</dbReference>
<evidence type="ECO:0000313" key="4">
    <source>
        <dbReference type="Proteomes" id="UP000063964"/>
    </source>
</evidence>
<dbReference type="GO" id="GO:0016491">
    <property type="term" value="F:oxidoreductase activity"/>
    <property type="evidence" value="ECO:0007669"/>
    <property type="project" value="InterPro"/>
</dbReference>
<dbReference type="AlphaFoldDB" id="A0A109W5M4"/>
<reference evidence="4" key="1">
    <citation type="submission" date="2016-02" db="EMBL/GenBank/DDBJ databases">
        <authorList>
            <person name="Holder M.E."/>
            <person name="Ajami N.J."/>
            <person name="Petrosino J.F."/>
        </authorList>
    </citation>
    <scope>NUCLEOTIDE SEQUENCE [LARGE SCALE GENOMIC DNA]</scope>
    <source>
        <strain evidence="4">DSM 12838</strain>
    </source>
</reference>
<dbReference type="InterPro" id="IPR036188">
    <property type="entry name" value="FAD/NAD-bd_sf"/>
</dbReference>
<dbReference type="Gene3D" id="3.50.50.60">
    <property type="entry name" value="FAD/NAD(P)-binding domain"/>
    <property type="match status" value="2"/>
</dbReference>
<dbReference type="Proteomes" id="UP000063964">
    <property type="component" value="Chromosome"/>
</dbReference>
<dbReference type="SUPFAM" id="SSF51971">
    <property type="entry name" value="Nucleotide-binding domain"/>
    <property type="match status" value="2"/>
</dbReference>
<sequence>MNQKTKRLPRVSMPMQDAQLRRGNFSEVALGYTLEQARTEAGRCLQCKKAPCQLGCPVEVDCKQFIRHVAEGRLDEAYSVIKATNSLPAICGRVCPQEKQCELKCKLLPTGQPIAIGRLERFVADSYYAENPCDAVTGGDECRLLRDDLKVACVGSGPSSLTVAGYLAALGIPVTVFEALHEVGGVLVYGIPEFRLPKSIVRTEVEFLKRMGVEFKTNWVVGKTVGIRELMDEGYQAVFIGVGAGLPKFLGIPGESLLGVYSANEYLTRVNLMRGYRFPEVDTPVAAGRHVVVLGGGNVAMDAARTALRLNAEKVTIVYRRTKEEMPARLEELEHALEEGVVLENLAAPIAFNGDEHGRLISLTVQRMELGEPDDSGRRRPVPVKDAYFDIPTDLAVLGIGTGPNPVLLRETPELTLNKWAYIKADPETGETDIPMVFAGGDIVTGAATVVLAMGAGRKAAREIARRLGVEQ</sequence>
<dbReference type="InterPro" id="IPR006004">
    <property type="entry name" value="SudA-like"/>
</dbReference>
<evidence type="ECO:0000259" key="1">
    <source>
        <dbReference type="Pfam" id="PF07992"/>
    </source>
</evidence>
<protein>
    <submittedName>
        <fullName evidence="3">Dihydropyrimidine dehydrogenase</fullName>
    </submittedName>
</protein>
<name>A0A109W5M4_9BACT</name>
<dbReference type="KEGG" id="doa:AXF15_03435"/>